<protein>
    <submittedName>
        <fullName evidence="3">MopE-related protein</fullName>
    </submittedName>
</protein>
<evidence type="ECO:0000259" key="2">
    <source>
        <dbReference type="PROSITE" id="PS50041"/>
    </source>
</evidence>
<evidence type="ECO:0000313" key="3">
    <source>
        <dbReference type="EMBL" id="MCY1012815.1"/>
    </source>
</evidence>
<dbReference type="AlphaFoldDB" id="A0A9X3F062"/>
<comment type="caution">
    <text evidence="3">The sequence shown here is derived from an EMBL/GenBank/DDBJ whole genome shotgun (WGS) entry which is preliminary data.</text>
</comment>
<dbReference type="InterPro" id="IPR050801">
    <property type="entry name" value="Ca-Dep_Lectins_ImmuneDev"/>
</dbReference>
<name>A0A9X3F062_9BACT</name>
<dbReference type="InterPro" id="IPR016186">
    <property type="entry name" value="C-type_lectin-like/link_sf"/>
</dbReference>
<dbReference type="Gene3D" id="3.10.100.10">
    <property type="entry name" value="Mannose-Binding Protein A, subunit A"/>
    <property type="match status" value="1"/>
</dbReference>
<sequence>MRRVAGLVLALAGCTFDATGLGETPQTGAGTGPTTTGSTSEMVPSTDPGPTGSSTTEDTLGVSGSESMTDGTGGPGGDSTSMPPLTTTTEPETTTTTNTTQPMTSTTAPETTGCPLVMLYKDFDNDNYGDPNVPMLVCEGEQGWVPDNTDCNDMSANSHPGITEMCDGIDNDCDGAFDEFDAESNNDACVGCKFRMYEGSLYYFCSNELDWEPAEQFCVSHGLHLVKDDGGAERTFLLQEMGNTGLWWTGGNDRMTEGTFKWVSDDTNVAGDSWGNNEPNDQEWLLWENADCMLLIDSDGVGGYPGGGTGGKWADHMCDDGFKFICEGPPP</sequence>
<dbReference type="InterPro" id="IPR021655">
    <property type="entry name" value="Put_metal-bd"/>
</dbReference>
<dbReference type="CDD" id="cd00037">
    <property type="entry name" value="CLECT"/>
    <property type="match status" value="1"/>
</dbReference>
<proteinExistence type="predicted"/>
<dbReference type="InterPro" id="IPR001304">
    <property type="entry name" value="C-type_lectin-like"/>
</dbReference>
<organism evidence="3 4">
    <name type="scientific">Nannocystis pusilla</name>
    <dbReference type="NCBI Taxonomy" id="889268"/>
    <lineage>
        <taxon>Bacteria</taxon>
        <taxon>Pseudomonadati</taxon>
        <taxon>Myxococcota</taxon>
        <taxon>Polyangia</taxon>
        <taxon>Nannocystales</taxon>
        <taxon>Nannocystaceae</taxon>
        <taxon>Nannocystis</taxon>
    </lineage>
</organism>
<feature type="domain" description="C-type lectin" evidence="2">
    <location>
        <begin position="197"/>
        <end position="327"/>
    </location>
</feature>
<dbReference type="RefSeq" id="WP_267776354.1">
    <property type="nucleotide sequence ID" value="NZ_JAPNKE010000002.1"/>
</dbReference>
<dbReference type="PROSITE" id="PS50041">
    <property type="entry name" value="C_TYPE_LECTIN_2"/>
    <property type="match status" value="1"/>
</dbReference>
<dbReference type="Pfam" id="PF11617">
    <property type="entry name" value="Cu-binding_MopE"/>
    <property type="match status" value="1"/>
</dbReference>
<feature type="region of interest" description="Disordered" evidence="1">
    <location>
        <begin position="18"/>
        <end position="112"/>
    </location>
</feature>
<feature type="compositionally biased region" description="Low complexity" evidence="1">
    <location>
        <begin position="22"/>
        <end position="56"/>
    </location>
</feature>
<accession>A0A9X3F062</accession>
<dbReference type="Pfam" id="PF00059">
    <property type="entry name" value="Lectin_C"/>
    <property type="match status" value="1"/>
</dbReference>
<dbReference type="PANTHER" id="PTHR22801">
    <property type="entry name" value="LITHOSTATHINE"/>
    <property type="match status" value="1"/>
</dbReference>
<dbReference type="EMBL" id="JAPNKE010000002">
    <property type="protein sequence ID" value="MCY1012815.1"/>
    <property type="molecule type" value="Genomic_DNA"/>
</dbReference>
<dbReference type="SMART" id="SM00034">
    <property type="entry name" value="CLECT"/>
    <property type="match status" value="1"/>
</dbReference>
<keyword evidence="4" id="KW-1185">Reference proteome</keyword>
<dbReference type="InterPro" id="IPR016187">
    <property type="entry name" value="CTDL_fold"/>
</dbReference>
<evidence type="ECO:0000313" key="4">
    <source>
        <dbReference type="Proteomes" id="UP001150924"/>
    </source>
</evidence>
<dbReference type="SUPFAM" id="SSF56436">
    <property type="entry name" value="C-type lectin-like"/>
    <property type="match status" value="1"/>
</dbReference>
<dbReference type="Proteomes" id="UP001150924">
    <property type="component" value="Unassembled WGS sequence"/>
</dbReference>
<evidence type="ECO:0000256" key="1">
    <source>
        <dbReference type="SAM" id="MobiDB-lite"/>
    </source>
</evidence>
<gene>
    <name evidence="3" type="ORF">OV079_46230</name>
</gene>
<feature type="compositionally biased region" description="Low complexity" evidence="1">
    <location>
        <begin position="78"/>
        <end position="112"/>
    </location>
</feature>
<reference evidence="3" key="1">
    <citation type="submission" date="2022-11" db="EMBL/GenBank/DDBJ databases">
        <title>Minimal conservation of predation-associated metabolite biosynthetic gene clusters underscores biosynthetic potential of Myxococcota including descriptions for ten novel species: Archangium lansinium sp. nov., Myxococcus landrumus sp. nov., Nannocystis bai.</title>
        <authorList>
            <person name="Ahearne A."/>
            <person name="Stevens C."/>
            <person name="Phillips K."/>
        </authorList>
    </citation>
    <scope>NUCLEOTIDE SEQUENCE</scope>
    <source>
        <strain evidence="3">Na p29</strain>
    </source>
</reference>
<dbReference type="PANTHER" id="PTHR22801:SF63">
    <property type="entry name" value="C-TYPE LECTIN DOMAIN-CONTAINING PROTEIN"/>
    <property type="match status" value="1"/>
</dbReference>